<proteinExistence type="predicted"/>
<comment type="caution">
    <text evidence="1">The sequence shown here is derived from an EMBL/GenBank/DDBJ whole genome shotgun (WGS) entry which is preliminary data.</text>
</comment>
<evidence type="ECO:0000313" key="2">
    <source>
        <dbReference type="Proteomes" id="UP001437256"/>
    </source>
</evidence>
<dbReference type="Proteomes" id="UP001437256">
    <property type="component" value="Unassembled WGS sequence"/>
</dbReference>
<sequence>MPSLEPVSISPGRILQILATKCHSLITLSLDIGSSRHPLLHDDRSQAVSATPVRWPSLQNLRVAFQGLCFRFDGIDLNGDDAAIATLDPIVVETFRSVVSPALSSFSLGLAEYYIPYNSYENGPATFAIDKLPFEDLLQRSQTLTHLELLSPRTFNAEAILRVLRPLEMLVSLNLGHKTLGRRKGAGDGGITFQAPWRRAWLKRILQALLSSASDLEPESQQDAFLADILIDFAMKKLALTVLRVDFGTVRTPEIGSFLESEEVKVLKEVRSVVLDWKWDEQDSDVKPWFESPTSGIPGESPWW</sequence>
<gene>
    <name evidence="1" type="ORF">AAF712_007611</name>
</gene>
<reference evidence="1 2" key="1">
    <citation type="submission" date="2024-05" db="EMBL/GenBank/DDBJ databases">
        <title>A draft genome resource for the thread blight pathogen Marasmius tenuissimus strain MS-2.</title>
        <authorList>
            <person name="Yulfo-Soto G.E."/>
            <person name="Baruah I.K."/>
            <person name="Amoako-Attah I."/>
            <person name="Bukari Y."/>
            <person name="Meinhardt L.W."/>
            <person name="Bailey B.A."/>
            <person name="Cohen S.P."/>
        </authorList>
    </citation>
    <scope>NUCLEOTIDE SEQUENCE [LARGE SCALE GENOMIC DNA]</scope>
    <source>
        <strain evidence="1 2">MS-2</strain>
    </source>
</reference>
<organism evidence="1 2">
    <name type="scientific">Marasmius tenuissimus</name>
    <dbReference type="NCBI Taxonomy" id="585030"/>
    <lineage>
        <taxon>Eukaryota</taxon>
        <taxon>Fungi</taxon>
        <taxon>Dikarya</taxon>
        <taxon>Basidiomycota</taxon>
        <taxon>Agaricomycotina</taxon>
        <taxon>Agaricomycetes</taxon>
        <taxon>Agaricomycetidae</taxon>
        <taxon>Agaricales</taxon>
        <taxon>Marasmiineae</taxon>
        <taxon>Marasmiaceae</taxon>
        <taxon>Marasmius</taxon>
    </lineage>
</organism>
<evidence type="ECO:0000313" key="1">
    <source>
        <dbReference type="EMBL" id="KAL0065402.1"/>
    </source>
</evidence>
<accession>A0ABR2ZUN7</accession>
<name>A0ABR2ZUN7_9AGAR</name>
<protein>
    <submittedName>
        <fullName evidence="1">Uncharacterized protein</fullName>
    </submittedName>
</protein>
<keyword evidence="2" id="KW-1185">Reference proteome</keyword>
<dbReference type="EMBL" id="JBBXMP010000048">
    <property type="protein sequence ID" value="KAL0065402.1"/>
    <property type="molecule type" value="Genomic_DNA"/>
</dbReference>